<dbReference type="InterPro" id="IPR043502">
    <property type="entry name" value="DNA/RNA_pol_sf"/>
</dbReference>
<evidence type="ECO:0000256" key="1">
    <source>
        <dbReference type="ARBA" id="ARBA00022670"/>
    </source>
</evidence>
<evidence type="ECO:0000313" key="9">
    <source>
        <dbReference type="Proteomes" id="UP001151760"/>
    </source>
</evidence>
<proteinExistence type="predicted"/>
<comment type="caution">
    <text evidence="8">The sequence shown here is derived from an EMBL/GenBank/DDBJ whole genome shotgun (WGS) entry which is preliminary data.</text>
</comment>
<evidence type="ECO:0000256" key="5">
    <source>
        <dbReference type="SAM" id="Coils"/>
    </source>
</evidence>
<keyword evidence="4" id="KW-0378">Hydrolase</keyword>
<reference evidence="8" key="2">
    <citation type="submission" date="2022-01" db="EMBL/GenBank/DDBJ databases">
        <authorList>
            <person name="Yamashiro T."/>
            <person name="Shiraishi A."/>
            <person name="Satake H."/>
            <person name="Nakayama K."/>
        </authorList>
    </citation>
    <scope>NUCLEOTIDE SEQUENCE</scope>
</reference>
<organism evidence="8 9">
    <name type="scientific">Tanacetum coccineum</name>
    <dbReference type="NCBI Taxonomy" id="301880"/>
    <lineage>
        <taxon>Eukaryota</taxon>
        <taxon>Viridiplantae</taxon>
        <taxon>Streptophyta</taxon>
        <taxon>Embryophyta</taxon>
        <taxon>Tracheophyta</taxon>
        <taxon>Spermatophyta</taxon>
        <taxon>Magnoliopsida</taxon>
        <taxon>eudicotyledons</taxon>
        <taxon>Gunneridae</taxon>
        <taxon>Pentapetalae</taxon>
        <taxon>asterids</taxon>
        <taxon>campanulids</taxon>
        <taxon>Asterales</taxon>
        <taxon>Asteraceae</taxon>
        <taxon>Asteroideae</taxon>
        <taxon>Anthemideae</taxon>
        <taxon>Anthemidinae</taxon>
        <taxon>Tanacetum</taxon>
    </lineage>
</organism>
<feature type="compositionally biased region" description="Polar residues" evidence="6">
    <location>
        <begin position="1664"/>
        <end position="1700"/>
    </location>
</feature>
<reference evidence="8" key="1">
    <citation type="journal article" date="2022" name="Int. J. Mol. Sci.">
        <title>Draft Genome of Tanacetum Coccineum: Genomic Comparison of Closely Related Tanacetum-Family Plants.</title>
        <authorList>
            <person name="Yamashiro T."/>
            <person name="Shiraishi A."/>
            <person name="Nakayama K."/>
            <person name="Satake H."/>
        </authorList>
    </citation>
    <scope>NUCLEOTIDE SEQUENCE</scope>
</reference>
<gene>
    <name evidence="8" type="ORF">Tco_0940601</name>
</gene>
<protein>
    <submittedName>
        <fullName evidence="8">Retrovirus-related pol polyprotein from transposon TNT 1-94</fullName>
    </submittedName>
</protein>
<evidence type="ECO:0000256" key="2">
    <source>
        <dbReference type="ARBA" id="ARBA00022723"/>
    </source>
</evidence>
<dbReference type="Gene3D" id="3.30.420.10">
    <property type="entry name" value="Ribonuclease H-like superfamily/Ribonuclease H"/>
    <property type="match status" value="2"/>
</dbReference>
<sequence length="2207" mass="251952">METKNTSSSGSVLEEPEIQKLQMQAKIFKENSLNKLNALKSTTQLLERQTFSDCPLYQQAFAQLFGDDVRTFKFQLSQHMNNLETQLNAETLHEMDSKSALSVIKAQFERFINSDLLKPLDIYSRSFSSDREVRENFQDYTKMTAQTFKEAIIQNMNSIEQCIIERASHKQELKMTLKKLSESRDETSSGIVLNEEIEKKELEAHYSYMAKIQEVPNADSGNDAEPLEQLTECKSILAETSRTLGESNSIRDSCLVALQNKQTEFERYKAFNDRTVDYDKLEHKLNEALGLIAQKEIDIKEGLKVKAYEISVVKEKHDELVKQSLLTRSHYEGLVKEKTKVITDLKLREDKDIDKMISMEHQIKFLNEIVYKRGQSIQTIQMLAPKCSTFNGRPTFANPMYHKKAQYEHPGLYAITQDQSDPATRLIPDSEEILTLADKSRSKLNKDLVKPFDYTKLNSLYEIFKPPTQHYEIQFAQANEIRKKMWRKSFVKTKPNVFKNIDFLPVSKSVSKSRQAYNVMTNNINHLKEIVNQAWVKHSKDLLYLRNPTAQDMEILVKTCLMPLALKTQNDSFAFVHELKQEMHADLKYVESLEDELDELESDKAEFSNMYDMLLQECVSKDVMCSYLLTSSDLDEITELQCLYLHKVMECDCLAQKLSEQTDFVSKEIYTELLQRFARLEKHSISLEIALQECQVRLKNDTVCTEKASNVFRKEREQYVEIQDLKAQLQDKNMAISELKKLVEKCKGKSVDTKFDKPSVVRQPNAQRIPKPSVLGKPAPFSDSLERKYFAKKKSVPKTNESEGLSKPVTLQNLPKTAMQAVRNTNVIKPGMYRIASSTTQTRAPQLNQTFRNTNPRASTSTGVAHKTNVSRPQPRSNQMKDKVVPYTSHAKLKKTEVEEHPRISSISNKTKSVTACNDSLNSRTSNANAVCATCGKCVFNSNHDACVSKFLNDVNARTKKPNVVPISTRKPKSQANKSVATPHKKTVASESTITSSKSYYRMLYKKTSKAWKWWIAQQCPSTYKWVPKTQKKWVPKTQKKWVPKVRNESVPKRVSFAIVQLILFIVDSGCTKHMTGNVSLLCNFVDKYLGTVRFGNDQFAPILGYGDLIQGNITIKRVYYVEGLNHNLFSVGQFCDADLEVAFQKSTLSHLNFDYINLLSKKDVVIGLPKQKYVKDQLCSSCEVASINGKRYILVIVDDYSKYTWTLFLRSKDETPEVLKDFLTMIQRNLQAPAEAIATACYTQNRSIIIPTHEKTAYHIINDRKPSIKHLHIFGCTCYLTRDGENLDKMKEKGDSCILVGYSTQSKGYRVYNKRTRLIVESIHLRFDEFKEMSETSVANDTSGLVPQRQKASDYDNPDPAPELQNVYKYVKDHLCSSCEVSKAKRSSFKSKTVPSSKGRLNLLHMDLCGPMRVASINGKKYILVIVDDYSRYTWTLFLRSKDETPEVLKEFLTMIQRNLQAPVISVRTDRGTEFLNKTLNAFFKEEGIEHQMSTPRTPEQNDAEAIATACYTQNRSIIIPTYEKTTYHIINDRKPSIKHLHIFGCTCYLTRDGANLDKMKEKGDSCILVGYSTQSKGYRVYNKRTRFIVESIHLRFDEIKETSVANDTSGLVPQRQKASDYDNPDPAPELQNVSPSADTTVPSQQELDLLFGPLYDEFFNDGTSRVNKSSSPTDNSAPQDTHPSTNIHPTSEPSTPTNVHAEENNDNQAEFTNPFCTPVQEIAESSSRNIGTSNMHTFNQPQDSKYRWTKDHPLTQVRGNPSKPVQTRRQLATDPEMCMFALTVSIVEPKNIKEAMADSAWIEAMQEELHQFDRLQVWELVDKPFGKNVIKLKWLWKNKKDEDQTVIRNKARLVAKGYAQEEGIDFEESFAPVARLEAVRIFVAYAAHKSFPIYQMDVKTAFLNGPLKEEVYVAQPDGFVDPDHPDKVYRLRKALYGLKQAPRAWYDELSKFLISKGFTKGIIDPTLFTIKYGEDILLVQIYVDDIIFGSTNPKFSKRFEKLMHGRFEMSLMGEMKFFLGLQIHQSPRGIFINQAKYALEILKTHGIEKCDTVGTPMATKPKVDADLSGKLVDQTDYRSKIGSLMYLTSSRPYIVQAVYYCARGTINMGLWYPKDSGFKLTVFLEADHARCIDTRKSTSGGIQFLGDKLVSWMSKKQDCTTMTSAEANTPVPSTSILDITLSRNRRIGMKCLTPIELEVLANESA</sequence>
<dbReference type="PANTHER" id="PTHR42648:SF21">
    <property type="entry name" value="CYSTEINE-RICH RLK (RECEPTOR-LIKE PROTEIN KINASE) 8"/>
    <property type="match status" value="1"/>
</dbReference>
<feature type="compositionally biased region" description="Polar residues" evidence="6">
    <location>
        <begin position="1633"/>
        <end position="1643"/>
    </location>
</feature>
<dbReference type="EMBL" id="BQNB010015499">
    <property type="protein sequence ID" value="GJT40736.1"/>
    <property type="molecule type" value="Genomic_DNA"/>
</dbReference>
<dbReference type="InterPro" id="IPR001584">
    <property type="entry name" value="Integrase_cat-core"/>
</dbReference>
<feature type="domain" description="Integrase catalytic" evidence="7">
    <location>
        <begin position="1392"/>
        <end position="1503"/>
    </location>
</feature>
<dbReference type="InterPro" id="IPR057670">
    <property type="entry name" value="SH3_retrovirus"/>
</dbReference>
<evidence type="ECO:0000256" key="3">
    <source>
        <dbReference type="ARBA" id="ARBA00022750"/>
    </source>
</evidence>
<keyword evidence="1" id="KW-0645">Protease</keyword>
<evidence type="ECO:0000259" key="7">
    <source>
        <dbReference type="PROSITE" id="PS50994"/>
    </source>
</evidence>
<dbReference type="PANTHER" id="PTHR42648">
    <property type="entry name" value="TRANSPOSASE, PUTATIVE-RELATED"/>
    <property type="match status" value="1"/>
</dbReference>
<keyword evidence="2" id="KW-0479">Metal-binding</keyword>
<dbReference type="Proteomes" id="UP001151760">
    <property type="component" value="Unassembled WGS sequence"/>
</dbReference>
<feature type="compositionally biased region" description="Polar residues" evidence="6">
    <location>
        <begin position="1727"/>
        <end position="1745"/>
    </location>
</feature>
<feature type="region of interest" description="Disordered" evidence="6">
    <location>
        <begin position="851"/>
        <end position="880"/>
    </location>
</feature>
<feature type="region of interest" description="Disordered" evidence="6">
    <location>
        <begin position="1664"/>
        <end position="1704"/>
    </location>
</feature>
<dbReference type="InterPro" id="IPR013103">
    <property type="entry name" value="RVT_2"/>
</dbReference>
<dbReference type="Pfam" id="PF25597">
    <property type="entry name" value="SH3_retrovirus"/>
    <property type="match status" value="2"/>
</dbReference>
<evidence type="ECO:0000256" key="4">
    <source>
        <dbReference type="ARBA" id="ARBA00022801"/>
    </source>
</evidence>
<dbReference type="SUPFAM" id="SSF56672">
    <property type="entry name" value="DNA/RNA polymerases"/>
    <property type="match status" value="1"/>
</dbReference>
<dbReference type="InterPro" id="IPR012337">
    <property type="entry name" value="RNaseH-like_sf"/>
</dbReference>
<feature type="coiled-coil region" evidence="5">
    <location>
        <begin position="712"/>
        <end position="742"/>
    </location>
</feature>
<dbReference type="InterPro" id="IPR039537">
    <property type="entry name" value="Retrotran_Ty1/copia-like"/>
</dbReference>
<keyword evidence="3" id="KW-0064">Aspartyl protease</keyword>
<feature type="compositionally biased region" description="Polar residues" evidence="6">
    <location>
        <begin position="851"/>
        <end position="878"/>
    </location>
</feature>
<feature type="region of interest" description="Disordered" evidence="6">
    <location>
        <begin position="1609"/>
        <end position="1643"/>
    </location>
</feature>
<evidence type="ECO:0000256" key="6">
    <source>
        <dbReference type="SAM" id="MobiDB-lite"/>
    </source>
</evidence>
<dbReference type="Pfam" id="PF00665">
    <property type="entry name" value="rve"/>
    <property type="match status" value="1"/>
</dbReference>
<dbReference type="InterPro" id="IPR054722">
    <property type="entry name" value="PolX-like_BBD"/>
</dbReference>
<keyword evidence="5" id="KW-0175">Coiled coil</keyword>
<feature type="region of interest" description="Disordered" evidence="6">
    <location>
        <begin position="1727"/>
        <end position="1748"/>
    </location>
</feature>
<name>A0ABQ5DNF1_9ASTR</name>
<feature type="region of interest" description="Disordered" evidence="6">
    <location>
        <begin position="1339"/>
        <end position="1359"/>
    </location>
</feature>
<dbReference type="InterPro" id="IPR036397">
    <property type="entry name" value="RNaseH_sf"/>
</dbReference>
<evidence type="ECO:0000313" key="8">
    <source>
        <dbReference type="EMBL" id="GJT40736.1"/>
    </source>
</evidence>
<dbReference type="Pfam" id="PF22936">
    <property type="entry name" value="Pol_BBD"/>
    <property type="match status" value="1"/>
</dbReference>
<dbReference type="SUPFAM" id="SSF53098">
    <property type="entry name" value="Ribonuclease H-like"/>
    <property type="match status" value="2"/>
</dbReference>
<accession>A0ABQ5DNF1</accession>
<dbReference type="Pfam" id="PF07727">
    <property type="entry name" value="RVT_2"/>
    <property type="match status" value="1"/>
</dbReference>
<dbReference type="PROSITE" id="PS50994">
    <property type="entry name" value="INTEGRASE"/>
    <property type="match status" value="1"/>
</dbReference>
<feature type="coiled-coil region" evidence="5">
    <location>
        <begin position="583"/>
        <end position="617"/>
    </location>
</feature>
<keyword evidence="9" id="KW-1185">Reference proteome</keyword>